<dbReference type="GO" id="GO:0051213">
    <property type="term" value="F:dioxygenase activity"/>
    <property type="evidence" value="ECO:0007669"/>
    <property type="project" value="UniProtKB-KW"/>
</dbReference>
<dbReference type="Gene3D" id="3.10.450.50">
    <property type="match status" value="1"/>
</dbReference>
<name>A0A7W6EWJ0_9SPHN</name>
<proteinExistence type="inferred from homology"/>
<dbReference type="InterPro" id="IPR000391">
    <property type="entry name" value="Rng_hydr_dOase-bsu"/>
</dbReference>
<sequence length="173" mass="19429">MNTANLAAHPPLTGTSGIDFTQAMAFIWREAEMLDRHDYSPWLALWTEDGRYIIPIDQDETADPLNSLNIAYDDAEMRKARVKRLRSGFAMSSAPAARTARTVSRFVVVGDSEDGLDIRAVQHIVEYKFDRTRILAGEVLYRLVCGTDGLALARKEIRLLNSDDPLWGIGYLL</sequence>
<dbReference type="Pfam" id="PF00866">
    <property type="entry name" value="Ring_hydroxyl_B"/>
    <property type="match status" value="1"/>
</dbReference>
<dbReference type="AlphaFoldDB" id="A0A7W6EWJ0"/>
<evidence type="ECO:0000256" key="1">
    <source>
        <dbReference type="ARBA" id="ARBA00009570"/>
    </source>
</evidence>
<dbReference type="PANTHER" id="PTHR41534:SF2">
    <property type="entry name" value="3-PHENYLPROPIONATE_CINNAMIC ACID DIOXYGENASE SUBUNIT BETA"/>
    <property type="match status" value="1"/>
</dbReference>
<evidence type="ECO:0000313" key="3">
    <source>
        <dbReference type="EMBL" id="MBB3861286.1"/>
    </source>
</evidence>
<dbReference type="GO" id="GO:0019380">
    <property type="term" value="P:3-phenylpropionate catabolic process"/>
    <property type="evidence" value="ECO:0007669"/>
    <property type="project" value="TreeGrafter"/>
</dbReference>
<comment type="similarity">
    <text evidence="1">Belongs to the bacterial ring-hydroxylating dioxygenase beta subunit family.</text>
</comment>
<evidence type="ECO:0000313" key="4">
    <source>
        <dbReference type="Proteomes" id="UP000562395"/>
    </source>
</evidence>
<dbReference type="PANTHER" id="PTHR41534">
    <property type="entry name" value="BLR3401 PROTEIN"/>
    <property type="match status" value="1"/>
</dbReference>
<dbReference type="CDD" id="cd00667">
    <property type="entry name" value="ring_hydroxylating_dioxygenases_beta"/>
    <property type="match status" value="1"/>
</dbReference>
<dbReference type="SUPFAM" id="SSF54427">
    <property type="entry name" value="NTF2-like"/>
    <property type="match status" value="1"/>
</dbReference>
<keyword evidence="4" id="KW-1185">Reference proteome</keyword>
<evidence type="ECO:0000256" key="2">
    <source>
        <dbReference type="ARBA" id="ARBA00023002"/>
    </source>
</evidence>
<keyword evidence="3" id="KW-0223">Dioxygenase</keyword>
<organism evidence="3 4">
    <name type="scientific">Novosphingobium hassiacum</name>
    <dbReference type="NCBI Taxonomy" id="173676"/>
    <lineage>
        <taxon>Bacteria</taxon>
        <taxon>Pseudomonadati</taxon>
        <taxon>Pseudomonadota</taxon>
        <taxon>Alphaproteobacteria</taxon>
        <taxon>Sphingomonadales</taxon>
        <taxon>Sphingomonadaceae</taxon>
        <taxon>Novosphingobium</taxon>
    </lineage>
</organism>
<protein>
    <submittedName>
        <fullName evidence="3">3-phenylpropionate/cinnamic acid dioxygenase small subunit</fullName>
    </submittedName>
</protein>
<accession>A0A7W6EWJ0</accession>
<reference evidence="3 4" key="1">
    <citation type="submission" date="2020-08" db="EMBL/GenBank/DDBJ databases">
        <title>Genomic Encyclopedia of Type Strains, Phase IV (KMG-IV): sequencing the most valuable type-strain genomes for metagenomic binning, comparative biology and taxonomic classification.</title>
        <authorList>
            <person name="Goeker M."/>
        </authorList>
    </citation>
    <scope>NUCLEOTIDE SEQUENCE [LARGE SCALE GENOMIC DNA]</scope>
    <source>
        <strain evidence="3 4">DSM 14552</strain>
    </source>
</reference>
<gene>
    <name evidence="3" type="ORF">GGQ88_002570</name>
</gene>
<dbReference type="InterPro" id="IPR032710">
    <property type="entry name" value="NTF2-like_dom_sf"/>
</dbReference>
<dbReference type="Proteomes" id="UP000562395">
    <property type="component" value="Unassembled WGS sequence"/>
</dbReference>
<keyword evidence="2" id="KW-0560">Oxidoreductase</keyword>
<comment type="caution">
    <text evidence="3">The sequence shown here is derived from an EMBL/GenBank/DDBJ whole genome shotgun (WGS) entry which is preliminary data.</text>
</comment>
<dbReference type="EMBL" id="JACICY010000006">
    <property type="protein sequence ID" value="MBB3861286.1"/>
    <property type="molecule type" value="Genomic_DNA"/>
</dbReference>
<dbReference type="RefSeq" id="WP_183613789.1">
    <property type="nucleotide sequence ID" value="NZ_JACICY010000006.1"/>
</dbReference>